<protein>
    <recommendedName>
        <fullName evidence="5">HEAT repeat protein</fullName>
    </recommendedName>
</protein>
<dbReference type="OrthoDB" id="253582at2"/>
<sequence precursor="true">MNLRLPISALCALAAASLLAVTPAVAQTDLDDVVPAAPSRAAGYALSNEREEPADYVRDLLVLVNLGEGELAKPLMDELAGMSLTGEQLAGLVAQFGAAKIHRLARAAELGPAADQFAGKCFEAAGAAAADPGRLSELTRQYATGDKAARRVALQGLQAAGVDGALATITALAAADDAKQQSRLREALVRMKPLSTPLVAAALDSPNAAVRQQAAWALGQMGDRASIPRLAAIAAGAQGSEPVGAAARWSLSELTGVAFSPTSAEPLLRDAIVNANAGVPARRGVPGTGAQEGGATAWIWNQDLAAGDAAVVSAGVSREDAAHLRTAELAADLWNLNQGDPDHATLAVAYRLHAEWLLDNRGVAATLPGPAAADLPAETLSQALELATEESLTGSAIAIAAELGSRRNPAVLATHDGRPSPLAAALVASHPAVRFAALEAIMQINPTSPFPGSSKVTKSLLHFASSDGESAAVVAMPKTADAATVSGRLAGIGVQAIATNIGAAVVCDAADHPDVEFVIIDTGVLRPNVREVLFQVRRLTATANLPVVLLAADGQLDRAKQIAREHERVLAFPRPHSTEATTSIAQAAREIAPAGLPTPTQRNEHAAAAAGWIERLLKDGPSFYNVRAHSSELLAAVNRSSDIASTIPSLALVGTPESQTSLLNLANQDVLPVATRDAAAAGFDQSVQKHGLLLTRQQIVGQYDRYNASETESPDTQRVLGAVLDSIESLRDESLSGETPSEEPRSNEG</sequence>
<accession>A0A5C5YHW5</accession>
<evidence type="ECO:0000256" key="2">
    <source>
        <dbReference type="SAM" id="SignalP"/>
    </source>
</evidence>
<dbReference type="InterPro" id="IPR011989">
    <property type="entry name" value="ARM-like"/>
</dbReference>
<dbReference type="EMBL" id="SJPO01000010">
    <property type="protein sequence ID" value="TWT73492.1"/>
    <property type="molecule type" value="Genomic_DNA"/>
</dbReference>
<name>A0A5C5YHW5_9BACT</name>
<proteinExistence type="predicted"/>
<keyword evidence="4" id="KW-1185">Reference proteome</keyword>
<reference evidence="3 4" key="1">
    <citation type="submission" date="2019-02" db="EMBL/GenBank/DDBJ databases">
        <title>Deep-cultivation of Planctomycetes and their phenomic and genomic characterization uncovers novel biology.</title>
        <authorList>
            <person name="Wiegand S."/>
            <person name="Jogler M."/>
            <person name="Boedeker C."/>
            <person name="Pinto D."/>
            <person name="Vollmers J."/>
            <person name="Rivas-Marin E."/>
            <person name="Kohn T."/>
            <person name="Peeters S.H."/>
            <person name="Heuer A."/>
            <person name="Rast P."/>
            <person name="Oberbeckmann S."/>
            <person name="Bunk B."/>
            <person name="Jeske O."/>
            <person name="Meyerdierks A."/>
            <person name="Storesund J.E."/>
            <person name="Kallscheuer N."/>
            <person name="Luecker S."/>
            <person name="Lage O.M."/>
            <person name="Pohl T."/>
            <person name="Merkel B.J."/>
            <person name="Hornburger P."/>
            <person name="Mueller R.-W."/>
            <person name="Bruemmer F."/>
            <person name="Labrenz M."/>
            <person name="Spormann A.M."/>
            <person name="Op Den Camp H."/>
            <person name="Overmann J."/>
            <person name="Amann R."/>
            <person name="Jetten M.S.M."/>
            <person name="Mascher T."/>
            <person name="Medema M.H."/>
            <person name="Devos D.P."/>
            <person name="Kaster A.-K."/>
            <person name="Ovreas L."/>
            <person name="Rohde M."/>
            <person name="Galperin M.Y."/>
            <person name="Jogler C."/>
        </authorList>
    </citation>
    <scope>NUCLEOTIDE SEQUENCE [LARGE SCALE GENOMIC DNA]</scope>
    <source>
        <strain evidence="3 4">Pla123a</strain>
    </source>
</reference>
<feature type="region of interest" description="Disordered" evidence="1">
    <location>
        <begin position="729"/>
        <end position="749"/>
    </location>
</feature>
<dbReference type="Pfam" id="PF13646">
    <property type="entry name" value="HEAT_2"/>
    <property type="match status" value="1"/>
</dbReference>
<feature type="chain" id="PRO_5023090574" description="HEAT repeat protein" evidence="2">
    <location>
        <begin position="27"/>
        <end position="749"/>
    </location>
</feature>
<dbReference type="InterPro" id="IPR004155">
    <property type="entry name" value="PBS_lyase_HEAT"/>
</dbReference>
<dbReference type="SMART" id="SM00567">
    <property type="entry name" value="EZ_HEAT"/>
    <property type="match status" value="2"/>
</dbReference>
<organism evidence="3 4">
    <name type="scientific">Posidoniimonas polymericola</name>
    <dbReference type="NCBI Taxonomy" id="2528002"/>
    <lineage>
        <taxon>Bacteria</taxon>
        <taxon>Pseudomonadati</taxon>
        <taxon>Planctomycetota</taxon>
        <taxon>Planctomycetia</taxon>
        <taxon>Pirellulales</taxon>
        <taxon>Lacipirellulaceae</taxon>
        <taxon>Posidoniimonas</taxon>
    </lineage>
</organism>
<keyword evidence="2" id="KW-0732">Signal</keyword>
<evidence type="ECO:0000313" key="4">
    <source>
        <dbReference type="Proteomes" id="UP000318478"/>
    </source>
</evidence>
<dbReference type="SUPFAM" id="SSF48371">
    <property type="entry name" value="ARM repeat"/>
    <property type="match status" value="1"/>
</dbReference>
<dbReference type="Proteomes" id="UP000318478">
    <property type="component" value="Unassembled WGS sequence"/>
</dbReference>
<evidence type="ECO:0000256" key="1">
    <source>
        <dbReference type="SAM" id="MobiDB-lite"/>
    </source>
</evidence>
<dbReference type="RefSeq" id="WP_146589876.1">
    <property type="nucleotide sequence ID" value="NZ_SJPO01000010.1"/>
</dbReference>
<dbReference type="AlphaFoldDB" id="A0A5C5YHW5"/>
<evidence type="ECO:0000313" key="3">
    <source>
        <dbReference type="EMBL" id="TWT73492.1"/>
    </source>
</evidence>
<evidence type="ECO:0008006" key="5">
    <source>
        <dbReference type="Google" id="ProtNLM"/>
    </source>
</evidence>
<dbReference type="Gene3D" id="1.25.10.10">
    <property type="entry name" value="Leucine-rich Repeat Variant"/>
    <property type="match status" value="1"/>
</dbReference>
<dbReference type="InterPro" id="IPR016024">
    <property type="entry name" value="ARM-type_fold"/>
</dbReference>
<feature type="signal peptide" evidence="2">
    <location>
        <begin position="1"/>
        <end position="26"/>
    </location>
</feature>
<comment type="caution">
    <text evidence="3">The sequence shown here is derived from an EMBL/GenBank/DDBJ whole genome shotgun (WGS) entry which is preliminary data.</text>
</comment>
<gene>
    <name evidence="3" type="ORF">Pla123a_38280</name>
</gene>